<dbReference type="PANTHER" id="PTHR11921:SF29">
    <property type="entry name" value="SUCCINATE DEHYDROGENASE [UBIQUINONE] IRON-SULFUR SUBUNIT, MITOCHONDRIAL"/>
    <property type="match status" value="1"/>
</dbReference>
<dbReference type="PANTHER" id="PTHR11921">
    <property type="entry name" value="SUCCINATE DEHYDROGENASE IRON-SULFUR PROTEIN"/>
    <property type="match status" value="1"/>
</dbReference>
<gene>
    <name evidence="17" type="ORF">METZ01_LOCUS193165</name>
</gene>
<keyword evidence="12" id="KW-0411">Iron-sulfur</keyword>
<dbReference type="NCBIfam" id="TIGR00384">
    <property type="entry name" value="dhsB"/>
    <property type="match status" value="1"/>
</dbReference>
<accession>A0A382DRE7</accession>
<dbReference type="GO" id="GO:0046872">
    <property type="term" value="F:metal ion binding"/>
    <property type="evidence" value="ECO:0007669"/>
    <property type="project" value="UniProtKB-KW"/>
</dbReference>
<keyword evidence="10" id="KW-0560">Oxidoreductase</keyword>
<keyword evidence="6" id="KW-0004">4Fe-4S</keyword>
<evidence type="ECO:0000259" key="15">
    <source>
        <dbReference type="PROSITE" id="PS51085"/>
    </source>
</evidence>
<feature type="domain" description="2Fe-2S ferredoxin-type" evidence="15">
    <location>
        <begin position="1"/>
        <end position="69"/>
    </location>
</feature>
<dbReference type="SUPFAM" id="SSF54292">
    <property type="entry name" value="2Fe-2S ferredoxin-like"/>
    <property type="match status" value="1"/>
</dbReference>
<evidence type="ECO:0000256" key="2">
    <source>
        <dbReference type="ARBA" id="ARBA00001966"/>
    </source>
</evidence>
<dbReference type="InterPro" id="IPR025192">
    <property type="entry name" value="Succ_DH/fum_Rdtase_N"/>
</dbReference>
<keyword evidence="9" id="KW-0479">Metal-binding</keyword>
<dbReference type="InterPro" id="IPR009051">
    <property type="entry name" value="Helical_ferredxn"/>
</dbReference>
<dbReference type="InterPro" id="IPR050573">
    <property type="entry name" value="SDH/FRD_Iron-Sulfur"/>
</dbReference>
<dbReference type="InterPro" id="IPR036010">
    <property type="entry name" value="2Fe-2S_ferredoxin-like_sf"/>
</dbReference>
<dbReference type="GO" id="GO:0006099">
    <property type="term" value="P:tricarboxylic acid cycle"/>
    <property type="evidence" value="ECO:0007669"/>
    <property type="project" value="UniProtKB-KW"/>
</dbReference>
<evidence type="ECO:0000259" key="16">
    <source>
        <dbReference type="PROSITE" id="PS51379"/>
    </source>
</evidence>
<comment type="pathway">
    <text evidence="3">Carbohydrate metabolism; tricarboxylic acid cycle.</text>
</comment>
<sequence>MDGTDDLTLLDCLNQIKWTLDGSLTYRMSCRSAICGSCAVKANGHAILACQKQASHLVKDNDTITLEPLGNMKPIKDLAVDFKPFWDKVDKVSPYLQPDKKTSEKETKQSPEQFKLIDDASTCIMCGACYSDCNVLEVDDNFLGPAALAKAQRFVQDSRDGKTLARVKELSKPGGIWDCTHCGECVERCPKPAEPFDRIKEIMTVALEQGVTSNNGARHALSFTKSVKSSGSLNENIIPVES</sequence>
<dbReference type="Pfam" id="PF13183">
    <property type="entry name" value="Fer4_8"/>
    <property type="match status" value="1"/>
</dbReference>
<dbReference type="GO" id="GO:0051538">
    <property type="term" value="F:3 iron, 4 sulfur cluster binding"/>
    <property type="evidence" value="ECO:0007669"/>
    <property type="project" value="UniProtKB-KW"/>
</dbReference>
<proteinExistence type="inferred from homology"/>
<evidence type="ECO:0000256" key="5">
    <source>
        <dbReference type="ARBA" id="ARBA00012792"/>
    </source>
</evidence>
<organism evidence="17">
    <name type="scientific">marine metagenome</name>
    <dbReference type="NCBI Taxonomy" id="408172"/>
    <lineage>
        <taxon>unclassified sequences</taxon>
        <taxon>metagenomes</taxon>
        <taxon>ecological metagenomes</taxon>
    </lineage>
</organism>
<evidence type="ECO:0000256" key="11">
    <source>
        <dbReference type="ARBA" id="ARBA00023004"/>
    </source>
</evidence>
<evidence type="ECO:0000256" key="7">
    <source>
        <dbReference type="ARBA" id="ARBA00022532"/>
    </source>
</evidence>
<dbReference type="PROSITE" id="PS00197">
    <property type="entry name" value="2FE2S_FER_1"/>
    <property type="match status" value="1"/>
</dbReference>
<evidence type="ECO:0000256" key="13">
    <source>
        <dbReference type="ARBA" id="ARBA00023291"/>
    </source>
</evidence>
<dbReference type="Pfam" id="PF13085">
    <property type="entry name" value="Fer2_3"/>
    <property type="match status" value="1"/>
</dbReference>
<comment type="cofactor">
    <cofactor evidence="14">
        <name>[2Fe-2S] cluster</name>
        <dbReference type="ChEBI" id="CHEBI:190135"/>
    </cofactor>
</comment>
<keyword evidence="11" id="KW-0408">Iron</keyword>
<dbReference type="GO" id="GO:0051537">
    <property type="term" value="F:2 iron, 2 sulfur cluster binding"/>
    <property type="evidence" value="ECO:0007669"/>
    <property type="project" value="UniProtKB-KW"/>
</dbReference>
<dbReference type="PROSITE" id="PS00198">
    <property type="entry name" value="4FE4S_FER_1"/>
    <property type="match status" value="1"/>
</dbReference>
<feature type="domain" description="4Fe-4S ferredoxin-type" evidence="16">
    <location>
        <begin position="171"/>
        <end position="199"/>
    </location>
</feature>
<comment type="cofactor">
    <cofactor evidence="2">
        <name>[4Fe-4S] cluster</name>
        <dbReference type="ChEBI" id="CHEBI:49883"/>
    </cofactor>
</comment>
<dbReference type="Gene3D" id="3.10.20.30">
    <property type="match status" value="1"/>
</dbReference>
<dbReference type="InterPro" id="IPR004489">
    <property type="entry name" value="Succ_DH/fum_Rdtase_Fe-S"/>
</dbReference>
<keyword evidence="7" id="KW-0816">Tricarboxylic acid cycle</keyword>
<evidence type="ECO:0000256" key="10">
    <source>
        <dbReference type="ARBA" id="ARBA00023002"/>
    </source>
</evidence>
<evidence type="ECO:0000256" key="6">
    <source>
        <dbReference type="ARBA" id="ARBA00022485"/>
    </source>
</evidence>
<dbReference type="GO" id="GO:0008177">
    <property type="term" value="F:succinate dehydrogenase (quinone) activity"/>
    <property type="evidence" value="ECO:0007669"/>
    <property type="project" value="UniProtKB-EC"/>
</dbReference>
<evidence type="ECO:0000256" key="12">
    <source>
        <dbReference type="ARBA" id="ARBA00023014"/>
    </source>
</evidence>
<evidence type="ECO:0000256" key="1">
    <source>
        <dbReference type="ARBA" id="ARBA00001927"/>
    </source>
</evidence>
<dbReference type="SUPFAM" id="SSF46548">
    <property type="entry name" value="alpha-helical ferredoxin"/>
    <property type="match status" value="1"/>
</dbReference>
<dbReference type="InterPro" id="IPR006058">
    <property type="entry name" value="2Fe2S_fd_BS"/>
</dbReference>
<evidence type="ECO:0000256" key="8">
    <source>
        <dbReference type="ARBA" id="ARBA00022714"/>
    </source>
</evidence>
<feature type="non-terminal residue" evidence="17">
    <location>
        <position position="242"/>
    </location>
</feature>
<dbReference type="EMBL" id="UINC01040438">
    <property type="protein sequence ID" value="SVB40311.1"/>
    <property type="molecule type" value="Genomic_DNA"/>
</dbReference>
<dbReference type="AlphaFoldDB" id="A0A382DRE7"/>
<dbReference type="GO" id="GO:0051539">
    <property type="term" value="F:4 iron, 4 sulfur cluster binding"/>
    <property type="evidence" value="ECO:0007669"/>
    <property type="project" value="UniProtKB-KW"/>
</dbReference>
<protein>
    <recommendedName>
        <fullName evidence="5">succinate dehydrogenase</fullName>
        <ecNumber evidence="5">1.3.5.1</ecNumber>
    </recommendedName>
</protein>
<reference evidence="17" key="1">
    <citation type="submission" date="2018-05" db="EMBL/GenBank/DDBJ databases">
        <authorList>
            <person name="Lanie J.A."/>
            <person name="Ng W.-L."/>
            <person name="Kazmierczak K.M."/>
            <person name="Andrzejewski T.M."/>
            <person name="Davidsen T.M."/>
            <person name="Wayne K.J."/>
            <person name="Tettelin H."/>
            <person name="Glass J.I."/>
            <person name="Rusch D."/>
            <person name="Podicherti R."/>
            <person name="Tsui H.-C.T."/>
            <person name="Winkler M.E."/>
        </authorList>
    </citation>
    <scope>NUCLEOTIDE SEQUENCE</scope>
</reference>
<keyword evidence="13" id="KW-0003">3Fe-4S</keyword>
<dbReference type="GO" id="GO:0009055">
    <property type="term" value="F:electron transfer activity"/>
    <property type="evidence" value="ECO:0007669"/>
    <property type="project" value="InterPro"/>
</dbReference>
<name>A0A382DRE7_9ZZZZ</name>
<dbReference type="InterPro" id="IPR017896">
    <property type="entry name" value="4Fe4S_Fe-S-bd"/>
</dbReference>
<evidence type="ECO:0000313" key="17">
    <source>
        <dbReference type="EMBL" id="SVB40311.1"/>
    </source>
</evidence>
<comment type="similarity">
    <text evidence="4">Belongs to the succinate dehydrogenase/fumarate reductase iron-sulfur protein family.</text>
</comment>
<evidence type="ECO:0000256" key="3">
    <source>
        <dbReference type="ARBA" id="ARBA00005163"/>
    </source>
</evidence>
<dbReference type="PROSITE" id="PS51379">
    <property type="entry name" value="4FE4S_FER_2"/>
    <property type="match status" value="1"/>
</dbReference>
<dbReference type="EC" id="1.3.5.1" evidence="5"/>
<dbReference type="InterPro" id="IPR017900">
    <property type="entry name" value="4Fe4S_Fe_S_CS"/>
</dbReference>
<dbReference type="FunFam" id="1.10.1060.10:FF:000003">
    <property type="entry name" value="Succinate dehydrogenase iron-sulfur subunit"/>
    <property type="match status" value="1"/>
</dbReference>
<evidence type="ECO:0000256" key="14">
    <source>
        <dbReference type="ARBA" id="ARBA00034078"/>
    </source>
</evidence>
<comment type="cofactor">
    <cofactor evidence="1">
        <name>[3Fe-4S] cluster</name>
        <dbReference type="ChEBI" id="CHEBI:21137"/>
    </cofactor>
</comment>
<keyword evidence="8" id="KW-0001">2Fe-2S</keyword>
<evidence type="ECO:0000256" key="9">
    <source>
        <dbReference type="ARBA" id="ARBA00022723"/>
    </source>
</evidence>
<dbReference type="InterPro" id="IPR001041">
    <property type="entry name" value="2Fe-2S_ferredoxin-type"/>
</dbReference>
<dbReference type="Gene3D" id="1.10.1060.10">
    <property type="entry name" value="Alpha-helical ferredoxin"/>
    <property type="match status" value="1"/>
</dbReference>
<dbReference type="PROSITE" id="PS51085">
    <property type="entry name" value="2FE2S_FER_2"/>
    <property type="match status" value="1"/>
</dbReference>
<dbReference type="InterPro" id="IPR012675">
    <property type="entry name" value="Beta-grasp_dom_sf"/>
</dbReference>
<evidence type="ECO:0000256" key="4">
    <source>
        <dbReference type="ARBA" id="ARBA00009433"/>
    </source>
</evidence>
<dbReference type="GO" id="GO:0022904">
    <property type="term" value="P:respiratory electron transport chain"/>
    <property type="evidence" value="ECO:0007669"/>
    <property type="project" value="TreeGrafter"/>
</dbReference>